<dbReference type="SUPFAM" id="SSF103473">
    <property type="entry name" value="MFS general substrate transporter"/>
    <property type="match status" value="1"/>
</dbReference>
<keyword evidence="1" id="KW-0233">DNA recombination</keyword>
<dbReference type="Pfam" id="PF05970">
    <property type="entry name" value="PIF1"/>
    <property type="match status" value="1"/>
</dbReference>
<feature type="region of interest" description="Disordered" evidence="2">
    <location>
        <begin position="1129"/>
        <end position="1167"/>
    </location>
</feature>
<feature type="region of interest" description="Disordered" evidence="2">
    <location>
        <begin position="527"/>
        <end position="901"/>
    </location>
</feature>
<dbReference type="InterPro" id="IPR011701">
    <property type="entry name" value="MFS"/>
</dbReference>
<dbReference type="Gene3D" id="3.40.50.300">
    <property type="entry name" value="P-loop containing nucleotide triphosphate hydrolases"/>
    <property type="match status" value="1"/>
</dbReference>
<dbReference type="GO" id="GO:0043139">
    <property type="term" value="F:5'-3' DNA helicase activity"/>
    <property type="evidence" value="ECO:0007669"/>
    <property type="project" value="UniProtKB-EC"/>
</dbReference>
<dbReference type="InterPro" id="IPR051055">
    <property type="entry name" value="PIF1_helicase"/>
</dbReference>
<dbReference type="Pfam" id="PF14214">
    <property type="entry name" value="Helitron_like_N"/>
    <property type="match status" value="1"/>
</dbReference>
<accession>A0AA88XMT3</accession>
<dbReference type="InterPro" id="IPR003593">
    <property type="entry name" value="AAA+_ATPase"/>
</dbReference>
<evidence type="ECO:0000256" key="1">
    <source>
        <dbReference type="RuleBase" id="RU363044"/>
    </source>
</evidence>
<dbReference type="SUPFAM" id="SSF56219">
    <property type="entry name" value="DNase I-like"/>
    <property type="match status" value="1"/>
</dbReference>
<proteinExistence type="inferred from homology"/>
<evidence type="ECO:0000256" key="3">
    <source>
        <dbReference type="SAM" id="Phobius"/>
    </source>
</evidence>
<comment type="cofactor">
    <cofactor evidence="1">
        <name>Mg(2+)</name>
        <dbReference type="ChEBI" id="CHEBI:18420"/>
    </cofactor>
</comment>
<feature type="domain" description="AAA+ ATPase" evidence="4">
    <location>
        <begin position="1969"/>
        <end position="2123"/>
    </location>
</feature>
<dbReference type="GO" id="GO:0000723">
    <property type="term" value="P:telomere maintenance"/>
    <property type="evidence" value="ECO:0007669"/>
    <property type="project" value="InterPro"/>
</dbReference>
<dbReference type="Pfam" id="PF07690">
    <property type="entry name" value="MFS_1"/>
    <property type="match status" value="1"/>
</dbReference>
<keyword evidence="3" id="KW-0812">Transmembrane</keyword>
<dbReference type="GO" id="GO:0022857">
    <property type="term" value="F:transmembrane transporter activity"/>
    <property type="evidence" value="ECO:0007669"/>
    <property type="project" value="InterPro"/>
</dbReference>
<feature type="compositionally biased region" description="Basic and acidic residues" evidence="2">
    <location>
        <begin position="884"/>
        <end position="895"/>
    </location>
</feature>
<dbReference type="GO" id="GO:0006281">
    <property type="term" value="P:DNA repair"/>
    <property type="evidence" value="ECO:0007669"/>
    <property type="project" value="UniProtKB-KW"/>
</dbReference>
<dbReference type="EC" id="5.6.2.3" evidence="1"/>
<comment type="caution">
    <text evidence="5">The sequence shown here is derived from an EMBL/GenBank/DDBJ whole genome shotgun (WGS) entry which is preliminary data.</text>
</comment>
<dbReference type="InterPro" id="IPR010285">
    <property type="entry name" value="DNA_helicase_pif1-like_DEAD"/>
</dbReference>
<keyword evidence="3" id="KW-1133">Transmembrane helix</keyword>
<gene>
    <name evidence="5" type="ORF">FSP39_016556</name>
</gene>
<feature type="transmembrane region" description="Helical" evidence="3">
    <location>
        <begin position="7"/>
        <end position="29"/>
    </location>
</feature>
<sequence>MWRVRKVLLIILFGSDICVTWTMLMMSFAGAEPEWWCLENDDGNETMTSCTSMDNSTCEQFRFDGSMSTIVCEWSLVCDKKFITSSITTIQMGGVLVGGLVVGQMADFCGRKPTYFFSMFLISVSNIVAYFSVSWEMFAVLRFIMGISCGMILTVYVVWMFEFLSNTKRAIVAAVPSWALFAALFALVSWLLHDWKYLHLVTGISAAPVLLTWRYCLEFGIHEESFHGISPDDVMDGELEIQILDYSSQILKTQFNVTHGLHLPSFLYALEKSKRTCSKIPNSASNVVQIHIIPGHYLISVLQNGQLHVYDSLYNRQHVLQLIPQLNLLYDTHVVNNLQYSCPQSQGFSVLCGFYAVANTVSCLLGEPLGGTPLDASKMRKHLRECLMNGTFQAFPRVMPTVLHTSNKQISTSTLTAFNASSKFEIELQKEFERYTLVRKRRCSNTRVKADSLKQMKVNSILKQMRSQTTSFKDDQKKKDVRKENEEKNVIVNNQDQIIEKTTKECLSFQKDTLDVENRERIKEKDKIRKRTERKNMSKKRKIVCLNRDRLRHREKRENMTEEERETKREENRLQHQKQRGNFTEKERGEKRKADRIQHQKQRENLMEEEKRNKREENRLQYQKRSENLTEEERGNKREENRLQHQKRRENLTKEEKGNKRDLDRLQHQKQRENLTDEERGNKREKNKLQHQKEREHLTEEQRGNKRDGDRIQHQKQREKLTEEERGNKREKNRLQHQKQRENLTEEEKGNKRDGDRIQHQKQREKLTEEERGNKREENRLQQQKQRKNLTEEEKGNKRDENRLQHQKQRENLTEEEKGNKRVENRLQHQKQRENLTEDEKGNKRVENRLQHQKQRENLTEEERGRKREKDTQQHKTQRQNLCESKRNEVREKDRVHKKKVRSSSRLSLKEVFPIHEAVENVIQHFFKSIQDGPNYSCCVCYRYLYRTSVKRLRQPLQDKALQLSIWLSEESDDLWICLTCANYLTSGKLPAQAQCNNLAVTKSPEVLKKLFTLEKQIICKIIPFMKIFSLPKGSQHGLKGQVVLVPSNVQKTAQSLPRETQDAQLIALHLKRRLSDKNSYSKEFIRPKAVNDALQYLLSNNNHYSDIQCNDRWSENSKDKDGQLWSTVERGNDQGYNENSSDTESSSDHEADTQDSEEDIEKNIPSDVAENLHLKRSVNSSTCLYPEEGPLVRSNKILNIAPAEGQTPTSVFYQEFWETAAFPGLFPDGKNTFHEERKVPISPKKYVNARLLSKDSRFAESAEYTFQCLHWIESTSVNESIKFSLKKTRQSDLSVGALQNPDNLQRMFKEEEIFASFKRIRGTPQYWKDMQLDMIAKIRHFGPYTFFITGSAADFHWPELIQVVARQYGEFLDLEYIENSMDKKTKRMWLTRNPVTVACHIDFIFRKLWGNVILSGVHPIGQILNYDIRKEMQSRGTAHFHSAVHVQNAPKLDKDTDQDVIKFIDKYISCSIPPEDNSVLSHLVTSRQMHHHTRTCTKKKGVKCRFHYPKPPSSSTVIASSPIEENAKSKIDQARGVILKVMDSLNTIGTGHTLNEILKEAGISREDYEKALSVSMKKTNIILKRDPSETCVNPYNPIILRCLRANMDIQFITDVWACVAYITSYMCKPEKTMSELMRVACKEADTVKTKLKSIGNVFLKSREVSQHEAVARLVGLPLKETNTPVLFIPTGYKNQRTRMIKPRYVLEKMKDDDTDIFVPNIIDKYAARPAKLEKMCLAEFSSIYVSGKKKSKDDDEIIDENDDVHTNEQIKLKDNLGILCKRKTPFVLRDYPVSKERDSEKFFHRLLLLYLPFRDESELEDSESFKTKFSVCQHTIEKNIKKFEPYLDEVQAATEDMEQLDIDVEEIWERLAPQAEQNRNIDLEPGSTDQFLDPDNLTLEQHNFQHEKTSTSNYPKQHSVTRNITLEPTSKYEEMVRSLNQRQREIHDHIYVWCRQMALATSAEDEPPPFHIFLSGGAGVGKSHVVHTIYQSASRCLRKAGDDTELPKIVLTAPTGKAAVNIGGTTLHSAFQFPVKQRGQRSDYKSPSSTLLNTMRAMYLQMKILIIDEISMVGANTLSNLNLTLQNIFENDKPFGDKAVLAVGDLLQLNPVGEKAVYKQVNTGYAALSTSVWDIFDLFELDEIVRQKGDPEFANLLSRVRIGKQTESDITTLKSLEQNFRIPNDALSIFLTNELKDMYNNKQLDQLSSKVYTIKAKDTKRDLHSGCIVVNITSTNPHETGGLASEIQVALMAKYMQTKNVDISDGLVNGATGIIMKLDIPEKNPLQGTLYVKFDDPKVGKNARKQSRHHNLVPIRPISVTFALTEKSAAIQVERTQFPGTLAWGVTVHKSQGSTFEQMVGDMTTPGGRTNTMPGQIYTMLSRAKSMKGLRLCSFDPDKIKINSSALSEMERLQSNKQLDTFGLQKCSSSPLSSVSLAYLNIRSLAKHCKDFDAAISSTLGFVCLSETKVCRYSRYPFCGMRVVSSSNKYHGTVIYTSYEDAEELFLESELFELAAAIWNELLIVAVYVSPGKSQTEISQSMSELLRQIDESKESKSVKRIIIIGDFNIAFGIQNFLLPLLQSHGLHQMITEPTHQLGSILDLVFTNITDCTLTNVPVWFSDHHGIILQFSV</sequence>
<name>A0AA88XMT3_PINIB</name>
<dbReference type="InterPro" id="IPR027417">
    <property type="entry name" value="P-loop_NTPase"/>
</dbReference>
<evidence type="ECO:0000313" key="6">
    <source>
        <dbReference type="Proteomes" id="UP001186944"/>
    </source>
</evidence>
<dbReference type="GO" id="GO:0006310">
    <property type="term" value="P:DNA recombination"/>
    <property type="evidence" value="ECO:0007669"/>
    <property type="project" value="UniProtKB-KW"/>
</dbReference>
<dbReference type="Proteomes" id="UP001186944">
    <property type="component" value="Unassembled WGS sequence"/>
</dbReference>
<dbReference type="SUPFAM" id="SSF52540">
    <property type="entry name" value="P-loop containing nucleoside triphosphate hydrolases"/>
    <property type="match status" value="2"/>
</dbReference>
<keyword evidence="3" id="KW-0472">Membrane</keyword>
<feature type="compositionally biased region" description="Basic and acidic residues" evidence="2">
    <location>
        <begin position="556"/>
        <end position="574"/>
    </location>
</feature>
<feature type="transmembrane region" description="Helical" evidence="3">
    <location>
        <begin position="171"/>
        <end position="192"/>
    </location>
</feature>
<organism evidence="5 6">
    <name type="scientific">Pinctada imbricata</name>
    <name type="common">Atlantic pearl-oyster</name>
    <name type="synonym">Pinctada martensii</name>
    <dbReference type="NCBI Taxonomy" id="66713"/>
    <lineage>
        <taxon>Eukaryota</taxon>
        <taxon>Metazoa</taxon>
        <taxon>Spiralia</taxon>
        <taxon>Lophotrochozoa</taxon>
        <taxon>Mollusca</taxon>
        <taxon>Bivalvia</taxon>
        <taxon>Autobranchia</taxon>
        <taxon>Pteriomorphia</taxon>
        <taxon>Pterioida</taxon>
        <taxon>Pterioidea</taxon>
        <taxon>Pteriidae</taxon>
        <taxon>Pinctada</taxon>
    </lineage>
</organism>
<dbReference type="EMBL" id="VSWD01000011">
    <property type="protein sequence ID" value="KAK3088246.1"/>
    <property type="molecule type" value="Genomic_DNA"/>
</dbReference>
<keyword evidence="6" id="KW-1185">Reference proteome</keyword>
<dbReference type="Pfam" id="PF20209">
    <property type="entry name" value="DUF6570"/>
    <property type="match status" value="1"/>
</dbReference>
<dbReference type="Gene3D" id="3.60.10.10">
    <property type="entry name" value="Endonuclease/exonuclease/phosphatase"/>
    <property type="match status" value="1"/>
</dbReference>
<dbReference type="InterPro" id="IPR046700">
    <property type="entry name" value="DUF6570"/>
</dbReference>
<feature type="transmembrane region" description="Helical" evidence="3">
    <location>
        <begin position="114"/>
        <end position="133"/>
    </location>
</feature>
<keyword evidence="1" id="KW-0547">Nucleotide-binding</keyword>
<evidence type="ECO:0000313" key="5">
    <source>
        <dbReference type="EMBL" id="KAK3088246.1"/>
    </source>
</evidence>
<keyword evidence="1" id="KW-0067">ATP-binding</keyword>
<dbReference type="PANTHER" id="PTHR47642">
    <property type="entry name" value="ATP-DEPENDENT DNA HELICASE"/>
    <property type="match status" value="1"/>
</dbReference>
<dbReference type="GO" id="GO:0005524">
    <property type="term" value="F:ATP binding"/>
    <property type="evidence" value="ECO:0007669"/>
    <property type="project" value="UniProtKB-KW"/>
</dbReference>
<dbReference type="PANTHER" id="PTHR47642:SF8">
    <property type="entry name" value="ATP-DEPENDENT DNA HELICASE"/>
    <property type="match status" value="1"/>
</dbReference>
<feature type="compositionally biased region" description="Basic and acidic residues" evidence="2">
    <location>
        <begin position="472"/>
        <end position="488"/>
    </location>
</feature>
<evidence type="ECO:0000259" key="4">
    <source>
        <dbReference type="SMART" id="SM00382"/>
    </source>
</evidence>
<protein>
    <recommendedName>
        <fullName evidence="1">ATP-dependent DNA helicase</fullName>
        <ecNumber evidence="1">5.6.2.3</ecNumber>
    </recommendedName>
</protein>
<keyword evidence="1" id="KW-0227">DNA damage</keyword>
<feature type="compositionally biased region" description="Basic and acidic residues" evidence="2">
    <location>
        <begin position="789"/>
        <end position="874"/>
    </location>
</feature>
<dbReference type="CDD" id="cd18809">
    <property type="entry name" value="SF1_C_RecD"/>
    <property type="match status" value="1"/>
</dbReference>
<feature type="transmembrane region" description="Helical" evidence="3">
    <location>
        <begin position="82"/>
        <end position="102"/>
    </location>
</feature>
<dbReference type="InterPro" id="IPR036691">
    <property type="entry name" value="Endo/exonu/phosph_ase_sf"/>
</dbReference>
<keyword evidence="1" id="KW-0378">Hydrolase</keyword>
<feature type="transmembrane region" description="Helical" evidence="3">
    <location>
        <begin position="139"/>
        <end position="159"/>
    </location>
</feature>
<dbReference type="GO" id="GO:0016787">
    <property type="term" value="F:hydrolase activity"/>
    <property type="evidence" value="ECO:0007669"/>
    <property type="project" value="UniProtKB-KW"/>
</dbReference>
<comment type="similarity">
    <text evidence="1">Belongs to the helicase family.</text>
</comment>
<comment type="catalytic activity">
    <reaction evidence="1">
        <text>ATP + H2O = ADP + phosphate + H(+)</text>
        <dbReference type="Rhea" id="RHEA:13065"/>
        <dbReference type="ChEBI" id="CHEBI:15377"/>
        <dbReference type="ChEBI" id="CHEBI:15378"/>
        <dbReference type="ChEBI" id="CHEBI:30616"/>
        <dbReference type="ChEBI" id="CHEBI:43474"/>
        <dbReference type="ChEBI" id="CHEBI:456216"/>
        <dbReference type="EC" id="5.6.2.3"/>
    </reaction>
</comment>
<feature type="compositionally biased region" description="Basic residues" evidence="2">
    <location>
        <begin position="528"/>
        <end position="543"/>
    </location>
</feature>
<evidence type="ECO:0000256" key="2">
    <source>
        <dbReference type="SAM" id="MobiDB-lite"/>
    </source>
</evidence>
<reference evidence="5" key="1">
    <citation type="submission" date="2019-08" db="EMBL/GenBank/DDBJ databases">
        <title>The improved chromosome-level genome for the pearl oyster Pinctada fucata martensii using PacBio sequencing and Hi-C.</title>
        <authorList>
            <person name="Zheng Z."/>
        </authorList>
    </citation>
    <scope>NUCLEOTIDE SEQUENCE</scope>
    <source>
        <strain evidence="5">ZZ-2019</strain>
        <tissue evidence="5">Adductor muscle</tissue>
    </source>
</reference>
<keyword evidence="1" id="KW-0234">DNA repair</keyword>
<keyword evidence="1" id="KW-0347">Helicase</keyword>
<dbReference type="InterPro" id="IPR025476">
    <property type="entry name" value="Helitron_helicase-like"/>
</dbReference>
<feature type="compositionally biased region" description="Basic and acidic residues" evidence="2">
    <location>
        <begin position="583"/>
        <end position="780"/>
    </location>
</feature>
<dbReference type="InterPro" id="IPR036259">
    <property type="entry name" value="MFS_trans_sf"/>
</dbReference>
<feature type="region of interest" description="Disordered" evidence="2">
    <location>
        <begin position="465"/>
        <end position="488"/>
    </location>
</feature>
<dbReference type="SMART" id="SM00382">
    <property type="entry name" value="AAA"/>
    <property type="match status" value="1"/>
</dbReference>
<dbReference type="Gene3D" id="1.20.1250.20">
    <property type="entry name" value="MFS general substrate transporter like domains"/>
    <property type="match status" value="1"/>
</dbReference>